<feature type="non-terminal residue" evidence="2">
    <location>
        <position position="1"/>
    </location>
</feature>
<dbReference type="PANTHER" id="PTHR46534">
    <property type="entry name" value="IGGFC_BINDING DOMAIN-CONTAINING PROTEIN"/>
    <property type="match status" value="1"/>
</dbReference>
<evidence type="ECO:0000313" key="3">
    <source>
        <dbReference type="Proteomes" id="UP000735302"/>
    </source>
</evidence>
<keyword evidence="3" id="KW-1185">Reference proteome</keyword>
<name>A0AAV4DUD8_9GAST</name>
<dbReference type="EMBL" id="BLXT01008339">
    <property type="protein sequence ID" value="GFO47632.1"/>
    <property type="molecule type" value="Genomic_DNA"/>
</dbReference>
<proteinExistence type="predicted"/>
<accession>A0AAV4DUD8</accession>
<evidence type="ECO:0000259" key="1">
    <source>
        <dbReference type="Pfam" id="PF17517"/>
    </source>
</evidence>
<evidence type="ECO:0000313" key="2">
    <source>
        <dbReference type="EMBL" id="GFO47632.1"/>
    </source>
</evidence>
<dbReference type="Pfam" id="PF17517">
    <property type="entry name" value="IgGFc_binding"/>
    <property type="match status" value="1"/>
</dbReference>
<comment type="caution">
    <text evidence="2">The sequence shown here is derived from an EMBL/GenBank/DDBJ whole genome shotgun (WGS) entry which is preliminary data.</text>
</comment>
<dbReference type="InterPro" id="IPR035234">
    <property type="entry name" value="IgGFc-bd_N"/>
</dbReference>
<dbReference type="Proteomes" id="UP000735302">
    <property type="component" value="Unassembled WGS sequence"/>
</dbReference>
<dbReference type="PANTHER" id="PTHR46534:SF1">
    <property type="entry name" value="IGGFC-BINDING PROTEIN N-TERMINAL DOMAIN-CONTAINING PROTEIN"/>
    <property type="match status" value="1"/>
</dbReference>
<feature type="domain" description="IgGFc-binding protein N-terminal" evidence="1">
    <location>
        <begin position="105"/>
        <end position="348"/>
    </location>
</feature>
<protein>
    <submittedName>
        <fullName evidence="2">IgG Fc-binding protein</fullName>
    </submittedName>
</protein>
<sequence length="610" mass="66494">SHSTYGTKFLIPFPEVDPSTTLPNQFEYQVYITNPDSGTAVVTVIKTAADGTNQSAIYDIMSRSAKVLYIPYSFMMHGEGMFQQHLEITSPTSISVQVLGTHDMDGFVAHPVQAWDKVYRPVTYWIESGGEAVLVIVAEQATRVTITIPMQDSKHLSIYDTLYPAPEETVLLDLAAGEVYQLKRDYDITGCLVTAALDIGVLSGSDFTWVGSGLEDGAFYDWVPGRTKQGTDFVVTLTPGRNLLGDVVLVMAYMDDTHIIISTDSRRITLNSGEHIMRIFYSQMIHVESDFPVTVVKFGQSGGIQGVQGHPTMTYIPPTVLYMRNEVFVFKEIEGFASMEQTIVVVGTVGGVQCVADWMGMAPPTQTLHGTNLVMQEFTMITGAGHMEIMCPNFETGLGVFHYFTCGDFSFQASAASRLSTINPACQTSMGSAGDNKDNDCDGHRDEDDCSKTVEVIRAVFCDPTQGVPMIVVQLTDVRSFLSTLSYTGGQSSENVHPMPQPIGLSATPDCPAEVTGDLDIYGTSFTFLIPEHCPVTSESISLLVMSDTMVSFPVTVKTPLNTTLVYKTETKPDTVYDTEIFLSAPDLKAATSGIHNTTVHVSADIEVLP</sequence>
<organism evidence="2 3">
    <name type="scientific">Plakobranchus ocellatus</name>
    <dbReference type="NCBI Taxonomy" id="259542"/>
    <lineage>
        <taxon>Eukaryota</taxon>
        <taxon>Metazoa</taxon>
        <taxon>Spiralia</taxon>
        <taxon>Lophotrochozoa</taxon>
        <taxon>Mollusca</taxon>
        <taxon>Gastropoda</taxon>
        <taxon>Heterobranchia</taxon>
        <taxon>Euthyneura</taxon>
        <taxon>Panpulmonata</taxon>
        <taxon>Sacoglossa</taxon>
        <taxon>Placobranchoidea</taxon>
        <taxon>Plakobranchidae</taxon>
        <taxon>Plakobranchus</taxon>
    </lineage>
</organism>
<gene>
    <name evidence="2" type="ORF">PoB_007413700</name>
</gene>
<dbReference type="AlphaFoldDB" id="A0AAV4DUD8"/>
<reference evidence="2 3" key="1">
    <citation type="journal article" date="2021" name="Elife">
        <title>Chloroplast acquisition without the gene transfer in kleptoplastic sea slugs, Plakobranchus ocellatus.</title>
        <authorList>
            <person name="Maeda T."/>
            <person name="Takahashi S."/>
            <person name="Yoshida T."/>
            <person name="Shimamura S."/>
            <person name="Takaki Y."/>
            <person name="Nagai Y."/>
            <person name="Toyoda A."/>
            <person name="Suzuki Y."/>
            <person name="Arimoto A."/>
            <person name="Ishii H."/>
            <person name="Satoh N."/>
            <person name="Nishiyama T."/>
            <person name="Hasebe M."/>
            <person name="Maruyama T."/>
            <person name="Minagawa J."/>
            <person name="Obokata J."/>
            <person name="Shigenobu S."/>
        </authorList>
    </citation>
    <scope>NUCLEOTIDE SEQUENCE [LARGE SCALE GENOMIC DNA]</scope>
</reference>